<evidence type="ECO:0000313" key="2">
    <source>
        <dbReference type="EMBL" id="ASK38701.1"/>
    </source>
</evidence>
<organism evidence="2">
    <name type="scientific">Paecilomyces divaricatus</name>
    <name type="common">Penicillium divaricatum</name>
    <dbReference type="NCBI Taxonomy" id="644132"/>
    <lineage>
        <taxon>Eukaryota</taxon>
        <taxon>Fungi</taxon>
        <taxon>Dikarya</taxon>
        <taxon>Ascomycota</taxon>
        <taxon>Pezizomycotina</taxon>
        <taxon>Eurotiomycetes</taxon>
        <taxon>Eurotiomycetidae</taxon>
        <taxon>Eurotiales</taxon>
        <taxon>Thermoascaceae</taxon>
        <taxon>Paecilomyces</taxon>
    </lineage>
</organism>
<gene>
    <name evidence="2" type="primary">pvL16</name>
</gene>
<proteinExistence type="predicted"/>
<protein>
    <submittedName>
        <fullName evidence="2">Uncharacterized protein</fullName>
    </submittedName>
</protein>
<dbReference type="EMBL" id="MF197864">
    <property type="protein sequence ID" value="ASK38701.1"/>
    <property type="molecule type" value="Genomic_DNA"/>
</dbReference>
<dbReference type="AlphaFoldDB" id="A0A3G1IHI9"/>
<reference evidence="2" key="1">
    <citation type="journal article" date="2017" name="Chem. Commun. (Camb.)">
        <title>Genetic and chemical characterisation of the cornexistin pathway provides further insight into maleidride biosynthesis.</title>
        <authorList>
            <person name="Williams K."/>
            <person name="Szwalbe A.J."/>
            <person name="Dickson C."/>
            <person name="Desson T.R."/>
            <person name="Mulholland N.P."/>
            <person name="Vincent J.L."/>
            <person name="Clough J.M."/>
            <person name="Bailey A.M."/>
            <person name="Butts C.P."/>
            <person name="Willis C.L."/>
            <person name="Simpson T.J."/>
            <person name="Cox R.J."/>
        </authorList>
    </citation>
    <scope>NUCLEOTIDE SEQUENCE</scope>
</reference>
<name>A0A3G1IHI9_PAEDI</name>
<sequence length="243" mass="26468">MLTTVKTPNAVQNIEILARRYGDIQANAANINTPCDCIHGMVQVMGKLPDHYPVSFDTILSLGADITTQCAHMVACEHCRTHWHAIITLQCVLDLGLALYEGAFSAYALGEGDLRSPERLGTGRRSRSSTLSLPRPPGSSSDGADGLASADDFPGTMNGPPVCCTSPMTWGDIEIHEEDAQLLAGMLLRRRLADLGALIGELKLILENVWHRNRPQQSFSLQECEDSLMVSMDRLVTLVGLLR</sequence>
<feature type="compositionally biased region" description="Low complexity" evidence="1">
    <location>
        <begin position="128"/>
        <end position="152"/>
    </location>
</feature>
<accession>A0A3G1IHI9</accession>
<evidence type="ECO:0000256" key="1">
    <source>
        <dbReference type="SAM" id="MobiDB-lite"/>
    </source>
</evidence>
<feature type="region of interest" description="Disordered" evidence="1">
    <location>
        <begin position="118"/>
        <end position="158"/>
    </location>
</feature>